<dbReference type="AlphaFoldDB" id="A0A4U5QTL9"/>
<gene>
    <name evidence="5" type="ORF">D5086_0000044770</name>
</gene>
<dbReference type="InterPro" id="IPR045087">
    <property type="entry name" value="Cu-oxidase_fam"/>
</dbReference>
<dbReference type="PANTHER" id="PTHR11709:SF324">
    <property type="entry name" value="LACCASE-6"/>
    <property type="match status" value="1"/>
</dbReference>
<dbReference type="InterPro" id="IPR011707">
    <property type="entry name" value="Cu-oxidase-like_N"/>
</dbReference>
<dbReference type="InterPro" id="IPR008972">
    <property type="entry name" value="Cupredoxin"/>
</dbReference>
<feature type="domain" description="Plastocyanin-like" evidence="3">
    <location>
        <begin position="166"/>
        <end position="252"/>
    </location>
</feature>
<accession>A0A4U5QTL9</accession>
<dbReference type="Gene3D" id="2.60.40.420">
    <property type="entry name" value="Cupredoxins - blue copper proteins"/>
    <property type="match status" value="2"/>
</dbReference>
<dbReference type="PANTHER" id="PTHR11709">
    <property type="entry name" value="MULTI-COPPER OXIDASE"/>
    <property type="match status" value="1"/>
</dbReference>
<proteinExistence type="inferred from homology"/>
<dbReference type="Pfam" id="PF07732">
    <property type="entry name" value="Cu-oxidase_3"/>
    <property type="match status" value="1"/>
</dbReference>
<dbReference type="EMBL" id="RCHU01000113">
    <property type="protein sequence ID" value="TKS14403.1"/>
    <property type="molecule type" value="Genomic_DNA"/>
</dbReference>
<dbReference type="GO" id="GO:0016491">
    <property type="term" value="F:oxidoreductase activity"/>
    <property type="evidence" value="ECO:0007669"/>
    <property type="project" value="TreeGrafter"/>
</dbReference>
<evidence type="ECO:0008006" key="6">
    <source>
        <dbReference type="Google" id="ProtNLM"/>
    </source>
</evidence>
<dbReference type="GO" id="GO:0005507">
    <property type="term" value="F:copper ion binding"/>
    <property type="evidence" value="ECO:0007669"/>
    <property type="project" value="InterPro"/>
</dbReference>
<dbReference type="InterPro" id="IPR001117">
    <property type="entry name" value="Cu-oxidase_2nd"/>
</dbReference>
<dbReference type="SUPFAM" id="SSF49503">
    <property type="entry name" value="Cupredoxins"/>
    <property type="match status" value="2"/>
</dbReference>
<keyword evidence="2" id="KW-0732">Signal</keyword>
<feature type="chain" id="PRO_5020821967" description="Plastocyanin-like domain-containing protein" evidence="2">
    <location>
        <begin position="25"/>
        <end position="253"/>
    </location>
</feature>
<comment type="similarity">
    <text evidence="1">Belongs to the multicopper oxidase family.</text>
</comment>
<evidence type="ECO:0000259" key="4">
    <source>
        <dbReference type="Pfam" id="PF07732"/>
    </source>
</evidence>
<dbReference type="STRING" id="43335.A0A4U5QTL9"/>
<feature type="domain" description="Plastocyanin-like" evidence="4">
    <location>
        <begin position="41"/>
        <end position="107"/>
    </location>
</feature>
<evidence type="ECO:0000259" key="3">
    <source>
        <dbReference type="Pfam" id="PF00394"/>
    </source>
</evidence>
<comment type="caution">
    <text evidence="5">The sequence shown here is derived from an EMBL/GenBank/DDBJ whole genome shotgun (WGS) entry which is preliminary data.</text>
</comment>
<reference evidence="5" key="1">
    <citation type="submission" date="2018-10" db="EMBL/GenBank/DDBJ databases">
        <title>Population genomic analysis revealed the cold adaptation of white poplar.</title>
        <authorList>
            <person name="Liu Y.-J."/>
        </authorList>
    </citation>
    <scope>NUCLEOTIDE SEQUENCE [LARGE SCALE GENOMIC DNA]</scope>
    <source>
        <strain evidence="5">PAL-ZL1</strain>
    </source>
</reference>
<evidence type="ECO:0000313" key="5">
    <source>
        <dbReference type="EMBL" id="TKS14403.1"/>
    </source>
</evidence>
<sequence>MANLVTSFMLWLCLISYAYTTIHAAPEWPRGRSTRFYDFKIQTMTVNKLCNSKQIVTVNNMFPGPVVYAQQGDRLIVKVSNESPYNATIHWHGVRQILSCWFDGPSATVYGALVVYPKPGVPYPFKYPYEEHIVILGEYWLQDIVQLERQVVASVLHQQMHVYKITYLLRLINAGLNMESFFAIANHKLTIVEADAEYTKPFTTDRVMLGPGQTMIVLVTADQTIGKYSMAMGPYVSGQNVPFQNISAIAYFQ</sequence>
<organism evidence="5">
    <name type="scientific">Populus alba</name>
    <name type="common">White poplar</name>
    <dbReference type="NCBI Taxonomy" id="43335"/>
    <lineage>
        <taxon>Eukaryota</taxon>
        <taxon>Viridiplantae</taxon>
        <taxon>Streptophyta</taxon>
        <taxon>Embryophyta</taxon>
        <taxon>Tracheophyta</taxon>
        <taxon>Spermatophyta</taxon>
        <taxon>Magnoliopsida</taxon>
        <taxon>eudicotyledons</taxon>
        <taxon>Gunneridae</taxon>
        <taxon>Pentapetalae</taxon>
        <taxon>rosids</taxon>
        <taxon>fabids</taxon>
        <taxon>Malpighiales</taxon>
        <taxon>Salicaceae</taxon>
        <taxon>Saliceae</taxon>
        <taxon>Populus</taxon>
    </lineage>
</organism>
<dbReference type="Pfam" id="PF00394">
    <property type="entry name" value="Cu-oxidase"/>
    <property type="match status" value="1"/>
</dbReference>
<protein>
    <recommendedName>
        <fullName evidence="6">Plastocyanin-like domain-containing protein</fullName>
    </recommendedName>
</protein>
<feature type="signal peptide" evidence="2">
    <location>
        <begin position="1"/>
        <end position="24"/>
    </location>
</feature>
<evidence type="ECO:0000256" key="2">
    <source>
        <dbReference type="SAM" id="SignalP"/>
    </source>
</evidence>
<evidence type="ECO:0000256" key="1">
    <source>
        <dbReference type="ARBA" id="ARBA00010609"/>
    </source>
</evidence>
<name>A0A4U5QTL9_POPAL</name>